<feature type="region of interest" description="Disordered" evidence="1">
    <location>
        <begin position="43"/>
        <end position="68"/>
    </location>
</feature>
<evidence type="ECO:0000313" key="2">
    <source>
        <dbReference type="EMBL" id="EAR82528.2"/>
    </source>
</evidence>
<dbReference type="KEGG" id="tet:TTHERM_01109820"/>
<reference evidence="3" key="1">
    <citation type="journal article" date="2006" name="PLoS Biol.">
        <title>Macronuclear genome sequence of the ciliate Tetrahymena thermophila, a model eukaryote.</title>
        <authorList>
            <person name="Eisen J.A."/>
            <person name="Coyne R.S."/>
            <person name="Wu M."/>
            <person name="Wu D."/>
            <person name="Thiagarajan M."/>
            <person name="Wortman J.R."/>
            <person name="Badger J.H."/>
            <person name="Ren Q."/>
            <person name="Amedeo P."/>
            <person name="Jones K.M."/>
            <person name="Tallon L.J."/>
            <person name="Delcher A.L."/>
            <person name="Salzberg S.L."/>
            <person name="Silva J.C."/>
            <person name="Haas B.J."/>
            <person name="Majoros W.H."/>
            <person name="Farzad M."/>
            <person name="Carlton J.M."/>
            <person name="Smith R.K. Jr."/>
            <person name="Garg J."/>
            <person name="Pearlman R.E."/>
            <person name="Karrer K.M."/>
            <person name="Sun L."/>
            <person name="Manning G."/>
            <person name="Elde N.C."/>
            <person name="Turkewitz A.P."/>
            <person name="Asai D.J."/>
            <person name="Wilkes D.E."/>
            <person name="Wang Y."/>
            <person name="Cai H."/>
            <person name="Collins K."/>
            <person name="Stewart B.A."/>
            <person name="Lee S.R."/>
            <person name="Wilamowska K."/>
            <person name="Weinberg Z."/>
            <person name="Ruzzo W.L."/>
            <person name="Wloga D."/>
            <person name="Gaertig J."/>
            <person name="Frankel J."/>
            <person name="Tsao C.-C."/>
            <person name="Gorovsky M.A."/>
            <person name="Keeling P.J."/>
            <person name="Waller R.F."/>
            <person name="Patron N.J."/>
            <person name="Cherry J.M."/>
            <person name="Stover N.A."/>
            <person name="Krieger C.J."/>
            <person name="del Toro C."/>
            <person name="Ryder H.F."/>
            <person name="Williamson S.C."/>
            <person name="Barbeau R.A."/>
            <person name="Hamilton E.P."/>
            <person name="Orias E."/>
        </authorList>
    </citation>
    <scope>NUCLEOTIDE SEQUENCE [LARGE SCALE GENOMIC DNA]</scope>
    <source>
        <strain evidence="3">SB210</strain>
    </source>
</reference>
<accession>Q22B73</accession>
<protein>
    <submittedName>
        <fullName evidence="2">Uncharacterized protein</fullName>
    </submittedName>
</protein>
<dbReference type="GeneID" id="7840233"/>
<organism evidence="2 3">
    <name type="scientific">Tetrahymena thermophila (strain SB210)</name>
    <dbReference type="NCBI Taxonomy" id="312017"/>
    <lineage>
        <taxon>Eukaryota</taxon>
        <taxon>Sar</taxon>
        <taxon>Alveolata</taxon>
        <taxon>Ciliophora</taxon>
        <taxon>Intramacronucleata</taxon>
        <taxon>Oligohymenophorea</taxon>
        <taxon>Hymenostomatida</taxon>
        <taxon>Tetrahymenina</taxon>
        <taxon>Tetrahymenidae</taxon>
        <taxon>Tetrahymena</taxon>
    </lineage>
</organism>
<dbReference type="RefSeq" id="XP_001030191.2">
    <property type="nucleotide sequence ID" value="XM_001030191.2"/>
</dbReference>
<proteinExistence type="predicted"/>
<evidence type="ECO:0000313" key="3">
    <source>
        <dbReference type="Proteomes" id="UP000009168"/>
    </source>
</evidence>
<dbReference type="Proteomes" id="UP000009168">
    <property type="component" value="Unassembled WGS sequence"/>
</dbReference>
<gene>
    <name evidence="2" type="ORF">TTHERM_01109820</name>
</gene>
<name>Q22B73_TETTS</name>
<evidence type="ECO:0000256" key="1">
    <source>
        <dbReference type="SAM" id="MobiDB-lite"/>
    </source>
</evidence>
<sequence length="586" mass="68856">MSGNSLPKKIKVVEKSSDFVRDDGSKSIKQILGELRLQDRHRRVNQRRDRYDSNNSNGISQERESQKRALTDYDQDIEQFKKDLKVAEQSNNKKAYISVKNYLEMQDHQIKMIKNCNNSAQMDKLTQILKDQEEITPDMLSLSPLKFQNLRRQRSYMSYHDESQMLKGSLNKNTSRNNLSVLEKSPPSRFSTINNETRPYSNIEDKYVELPSIQSNSINDKQFDFSEKGIKNEQQRIEELNSSIINESSIQESIQSPQHKAQLREKLIPQIDEFFRGRTAQNFIKRARSRNNDLGDKVLKINDNKTKIMEMYEYHTKNSRQIEKLVSDDTVKPFRKFGHKSVDPQRKLFEQIENTFMYNEAGPYNFQISQIRKNVDSKKEKRLNTAFNQNQNTKVCNAAQNQITIKQITSKIFQQSRKKQIECNSIEQRNVDPVRVHFFSVAKEIIQYHQYKSKGNDNLMRLLEQSMANRKEIILDKLNVINSINEMSPQNQDKVRSIMRRKLHKRINLNSNQIAKFLDMLDFLKDSNMVISENLKNALKELRILLIQGKILKNETFQQIILSNNLQLNDIQVELIEKHLINSTKV</sequence>
<keyword evidence="3" id="KW-1185">Reference proteome</keyword>
<dbReference type="InParanoid" id="Q22B73"/>
<dbReference type="EMBL" id="GG662565">
    <property type="protein sequence ID" value="EAR82528.2"/>
    <property type="molecule type" value="Genomic_DNA"/>
</dbReference>
<dbReference type="AlphaFoldDB" id="Q22B73"/>
<dbReference type="HOGENOM" id="CLU_467358_0_0_1"/>